<feature type="transmembrane region" description="Helical" evidence="1">
    <location>
        <begin position="443"/>
        <end position="464"/>
    </location>
</feature>
<name>A0ABQ9ZHE0_9CRUS</name>
<keyword evidence="1" id="KW-0812">Transmembrane</keyword>
<sequence>MGIIQFPDADCKPKMNSTSAVPVRYVVYSDERAAVKFPGFICAKWRNIHRMTMNFFGQTVIVPEKIPIDTTASECYKMINTKKCEGYEKTLSDEKYVFSHEPRSDGYWMRTVDWETLNCALEQVQLFQQVEDEDFPTPIGKASATAGTLSHNHLTLFWDTTYTHKIQHELRPVESGIGNLMMKTTNEKYFRLLDDDRQLDFHLTLQPPCDPNHRSCNNRTTTFKIVGQSNLVLVTWPFVDKSLSLTAESASIKEKAQPSVSVETTSPSSDPDLDKLANKQYIQDRAIDRDNELALIQCKAVNATFETVITPCGPQPKFNNYTINLDGWELVKFSPCYWTNGFVNFNDKPYAFRNNTWKRIDPNIVPPERTFSHSFRYEDVKAFDYDHRSNPAYNDNLLNHMNVVVDIVAAMNEQSPADFPSNHRPHAADVLLTAAGVERYTSWWEVIIISLVVTVIFILVLIVLRICCCLGLFGICCPPIKEVKTSYHKHEV</sequence>
<gene>
    <name evidence="2" type="ORF">OUZ56_021446</name>
</gene>
<keyword evidence="1" id="KW-0472">Membrane</keyword>
<comment type="caution">
    <text evidence="2">The sequence shown here is derived from an EMBL/GenBank/DDBJ whole genome shotgun (WGS) entry which is preliminary data.</text>
</comment>
<organism evidence="2 3">
    <name type="scientific">Daphnia magna</name>
    <dbReference type="NCBI Taxonomy" id="35525"/>
    <lineage>
        <taxon>Eukaryota</taxon>
        <taxon>Metazoa</taxon>
        <taxon>Ecdysozoa</taxon>
        <taxon>Arthropoda</taxon>
        <taxon>Crustacea</taxon>
        <taxon>Branchiopoda</taxon>
        <taxon>Diplostraca</taxon>
        <taxon>Cladocera</taxon>
        <taxon>Anomopoda</taxon>
        <taxon>Daphniidae</taxon>
        <taxon>Daphnia</taxon>
    </lineage>
</organism>
<accession>A0ABQ9ZHE0</accession>
<protein>
    <submittedName>
        <fullName evidence="2">Uncharacterized protein</fullName>
    </submittedName>
</protein>
<keyword evidence="1" id="KW-1133">Transmembrane helix</keyword>
<keyword evidence="3" id="KW-1185">Reference proteome</keyword>
<evidence type="ECO:0000256" key="1">
    <source>
        <dbReference type="SAM" id="Phobius"/>
    </source>
</evidence>
<reference evidence="2 3" key="1">
    <citation type="journal article" date="2023" name="Nucleic Acids Res.">
        <title>The hologenome of Daphnia magna reveals possible DNA methylation and microbiome-mediated evolution of the host genome.</title>
        <authorList>
            <person name="Chaturvedi A."/>
            <person name="Li X."/>
            <person name="Dhandapani V."/>
            <person name="Marshall H."/>
            <person name="Kissane S."/>
            <person name="Cuenca-Cambronero M."/>
            <person name="Asole G."/>
            <person name="Calvet F."/>
            <person name="Ruiz-Romero M."/>
            <person name="Marangio P."/>
            <person name="Guigo R."/>
            <person name="Rago D."/>
            <person name="Mirbahai L."/>
            <person name="Eastwood N."/>
            <person name="Colbourne J.K."/>
            <person name="Zhou J."/>
            <person name="Mallon E."/>
            <person name="Orsini L."/>
        </authorList>
    </citation>
    <scope>NUCLEOTIDE SEQUENCE [LARGE SCALE GENOMIC DNA]</scope>
    <source>
        <strain evidence="2">LRV0_1</strain>
    </source>
</reference>
<evidence type="ECO:0000313" key="2">
    <source>
        <dbReference type="EMBL" id="KAK4012346.1"/>
    </source>
</evidence>
<dbReference type="EMBL" id="JAOYFB010000003">
    <property type="protein sequence ID" value="KAK4012346.1"/>
    <property type="molecule type" value="Genomic_DNA"/>
</dbReference>
<proteinExistence type="predicted"/>
<dbReference type="Proteomes" id="UP001234178">
    <property type="component" value="Unassembled WGS sequence"/>
</dbReference>
<evidence type="ECO:0000313" key="3">
    <source>
        <dbReference type="Proteomes" id="UP001234178"/>
    </source>
</evidence>